<organism evidence="13 14">
    <name type="scientific">Oceanobacter antarcticus</name>
    <dbReference type="NCBI Taxonomy" id="3133425"/>
    <lineage>
        <taxon>Bacteria</taxon>
        <taxon>Pseudomonadati</taxon>
        <taxon>Pseudomonadota</taxon>
        <taxon>Gammaproteobacteria</taxon>
        <taxon>Oceanospirillales</taxon>
        <taxon>Oceanospirillaceae</taxon>
        <taxon>Oceanobacter</taxon>
    </lineage>
</organism>
<dbReference type="PANTHER" id="PTHR30591">
    <property type="entry name" value="RECBCD ENZYME SUBUNIT RECC"/>
    <property type="match status" value="1"/>
</dbReference>
<dbReference type="Gene3D" id="1.10.10.990">
    <property type="match status" value="1"/>
</dbReference>
<evidence type="ECO:0000259" key="12">
    <source>
        <dbReference type="Pfam" id="PF17946"/>
    </source>
</evidence>
<dbReference type="SUPFAM" id="SSF52540">
    <property type="entry name" value="P-loop containing nucleoside triphosphate hydrolases"/>
    <property type="match status" value="2"/>
</dbReference>
<keyword evidence="14" id="KW-1185">Reference proteome</keyword>
<dbReference type="InterPro" id="IPR013986">
    <property type="entry name" value="DExx_box_DNA_helicase_dom_sf"/>
</dbReference>
<sequence length="1242" mass="139099">MLKLYHSNDLDVLKGILLSLMQQNPPSPFEREAILVQSQGMAHWLKLNIAAGLGVSAQLEFPLPFSFIWQVFNRLRPDLPERSHFDKQLMVWKLMRLLPGLVAGADDDHPCKAIAHYLDNDEQGIKCYQLAQTIADVFDQYLVYRPDWLLAWEAGENQIEGADVSRHPWQPVVWRALVADSEQQGHSLAHRARLMEQLAELVRRYPERLADLPKRLFVFGIAALPGSYWQVLDAISSVVEVHFFLLNPCRNFWGDIVDDRRRLRILQRQPEAAAYLDRGNPLLASWGQLGRDFLTLVHDTELALDVEAWVDTDQSLDKMNLLQSVQHDILELQDRQQAAFTAEALQHSRFKQIVLPDDDSLKLVSAHSPLREVQRLHDQLLNWFSRHPELNPRDVVVMVPDIDAYAPYIDAVFASVDQSVGGNSLRIPWAIADQSILMENPLIETFLSLLGLAESRLTITEVQDWLDVAAIRGRFGIAQNELDTIKDWLARANIRWGLDGAQRGRLGLPVFEQNSWRKGLRQLLLGLMIPEILPGSQYTPGWQGDWPIAAVEGTGAELLGKLLGFVDVLEYWQHTLGQLTDPADWLTHLPALLDEFFCTDFSRADGISLAEQQQQAGALQRVRDALMLWRQELEQSAVVAGSSTDTGTTASPSTPPSAADGGTDGGASAITLSGRVVRAWFNEQLGQQGGWQRFLAGPVNFCTLMPMRSIPFKVVCLLGMNDVDYPRRVPPVGFDLLASGQRRLGDRSRRDDDRYLFLEAVTSAQQHLYISFRGHGVRENNEQQPSVLVSELVDYICDSFCLSQQQSLPHQQSRSAMRQWLIEEIPLQPFGAGVYLPLDAHTTNSDSAANVSKSMSANRITGYHPLWAKVAGSHQSLSPSTAESDFLSSILPLPEELLPLHEGERVAIELTDIVSALNNNADFFLKRRLRANLTPYWQDHPAEEPFGLDQLERYLYRNDELDSQLGEQTIMAHEPESEPEPQAQNSRLERLQALGQLPVNALGQLTAQKLQASVLPLTEAVRLARETAAEAGVDTTAIASRALVTPVELAADELVGLFAAGRLPASSPLCWQIEGELGHCVGSTLIRYRPGGIRGRQLLAAWLELVLARRVHGDAITHTLVLGLDSKKKVERHQLTAPSQQQAGEILAACVAFYLRSWCQPQPLLPDLLWQLVQAEEDEQADVVAKAAEQAFGELASVAMLRCFPPLADQLEQPVQRAEWLARFDWLVKPLVAHYRRLEDEQ</sequence>
<gene>
    <name evidence="10 13" type="primary">recC</name>
    <name evidence="13" type="ORF">WG929_16935</name>
</gene>
<dbReference type="Pfam" id="PF04257">
    <property type="entry name" value="Exonuc_V_gamma"/>
    <property type="match status" value="1"/>
</dbReference>
<dbReference type="HAMAP" id="MF_01486">
    <property type="entry name" value="RecC"/>
    <property type="match status" value="1"/>
</dbReference>
<dbReference type="Gene3D" id="1.10.486.10">
    <property type="entry name" value="PCRA, domain 4"/>
    <property type="match status" value="1"/>
</dbReference>
<evidence type="ECO:0000256" key="11">
    <source>
        <dbReference type="SAM" id="MobiDB-lite"/>
    </source>
</evidence>
<dbReference type="PIRSF" id="PIRSF000980">
    <property type="entry name" value="RecC"/>
    <property type="match status" value="1"/>
</dbReference>
<keyword evidence="2 10" id="KW-0547">Nucleotide-binding</keyword>
<evidence type="ECO:0000256" key="6">
    <source>
        <dbReference type="ARBA" id="ARBA00022839"/>
    </source>
</evidence>
<evidence type="ECO:0000256" key="7">
    <source>
        <dbReference type="ARBA" id="ARBA00022840"/>
    </source>
</evidence>
<comment type="subunit">
    <text evidence="10">Heterotrimer of RecB, RecC and RecD. All subunits contribute to DNA-binding.</text>
</comment>
<feature type="compositionally biased region" description="Low complexity" evidence="11">
    <location>
        <begin position="640"/>
        <end position="665"/>
    </location>
</feature>
<keyword evidence="6 10" id="KW-0269">Exonuclease</keyword>
<name>A0ABW8NM87_9GAMM</name>
<keyword evidence="1 10" id="KW-0540">Nuclease</keyword>
<dbReference type="Gene3D" id="3.40.50.300">
    <property type="entry name" value="P-loop containing nucleotide triphosphate hydrolases"/>
    <property type="match status" value="1"/>
</dbReference>
<dbReference type="RefSeq" id="WP_416207054.1">
    <property type="nucleotide sequence ID" value="NZ_JBBKTX010000024.1"/>
</dbReference>
<reference evidence="13 14" key="1">
    <citation type="submission" date="2024-03" db="EMBL/GenBank/DDBJ databases">
        <title>High-quality draft genome sequence of Oceanobacter sp. wDCs-4.</title>
        <authorList>
            <person name="Dong C."/>
        </authorList>
    </citation>
    <scope>NUCLEOTIDE SEQUENCE [LARGE SCALE GENOMIC DNA]</scope>
    <source>
        <strain evidence="14">wDCs-4</strain>
    </source>
</reference>
<keyword evidence="8 10" id="KW-0238">DNA-binding</keyword>
<feature type="domain" description="RecC C-terminal" evidence="12">
    <location>
        <begin position="907"/>
        <end position="1176"/>
    </location>
</feature>
<evidence type="ECO:0000256" key="4">
    <source>
        <dbReference type="ARBA" id="ARBA00022801"/>
    </source>
</evidence>
<protein>
    <recommendedName>
        <fullName evidence="10">RecBCD enzyme subunit RecC</fullName>
    </recommendedName>
    <alternativeName>
        <fullName evidence="10">Exonuclease V subunit RecC</fullName>
        <shortName evidence="10">ExoV subunit RecC</shortName>
    </alternativeName>
    <alternativeName>
        <fullName evidence="10">Helicase/nuclease RecBCD subunit RecC</fullName>
    </alternativeName>
</protein>
<evidence type="ECO:0000256" key="10">
    <source>
        <dbReference type="HAMAP-Rule" id="MF_01486"/>
    </source>
</evidence>
<keyword evidence="7 10" id="KW-0067">ATP-binding</keyword>
<dbReference type="Pfam" id="PF17946">
    <property type="entry name" value="RecC_C"/>
    <property type="match status" value="1"/>
</dbReference>
<dbReference type="Gene3D" id="1.10.10.160">
    <property type="match status" value="1"/>
</dbReference>
<evidence type="ECO:0000256" key="8">
    <source>
        <dbReference type="ARBA" id="ARBA00023125"/>
    </source>
</evidence>
<feature type="region of interest" description="Disordered" evidence="11">
    <location>
        <begin position="639"/>
        <end position="665"/>
    </location>
</feature>
<keyword evidence="9 10" id="KW-0234">DNA repair</keyword>
<dbReference type="InterPro" id="IPR027417">
    <property type="entry name" value="P-loop_NTPase"/>
</dbReference>
<evidence type="ECO:0000313" key="14">
    <source>
        <dbReference type="Proteomes" id="UP001620597"/>
    </source>
</evidence>
<evidence type="ECO:0000256" key="3">
    <source>
        <dbReference type="ARBA" id="ARBA00022763"/>
    </source>
</evidence>
<dbReference type="InterPro" id="IPR006697">
    <property type="entry name" value="RecC"/>
</dbReference>
<dbReference type="SUPFAM" id="SSF52980">
    <property type="entry name" value="Restriction endonuclease-like"/>
    <property type="match status" value="1"/>
</dbReference>
<dbReference type="InterPro" id="IPR041500">
    <property type="entry name" value="RecC_C"/>
</dbReference>
<dbReference type="EMBL" id="JBBKTX010000024">
    <property type="protein sequence ID" value="MFK4754100.1"/>
    <property type="molecule type" value="Genomic_DNA"/>
</dbReference>
<dbReference type="InterPro" id="IPR011335">
    <property type="entry name" value="Restrct_endonuc-II-like"/>
</dbReference>
<evidence type="ECO:0000256" key="1">
    <source>
        <dbReference type="ARBA" id="ARBA00022722"/>
    </source>
</evidence>
<comment type="similarity">
    <text evidence="10">Belongs to the RecC family.</text>
</comment>
<dbReference type="Proteomes" id="UP001620597">
    <property type="component" value="Unassembled WGS sequence"/>
</dbReference>
<keyword evidence="5 10" id="KW-0347">Helicase</keyword>
<comment type="miscellaneous">
    <text evidence="10">In the RecBCD complex, RecB has a slow 3'-5' helicase, an exonuclease activity and loads RecA onto ssDNA, RecD has a fast 5'-3' helicase activity, while RecC stimulates the ATPase and processivity of the RecB helicase and contributes to recognition of the Chi site.</text>
</comment>
<keyword evidence="4 10" id="KW-0378">Hydrolase</keyword>
<comment type="caution">
    <text evidence="13">The sequence shown here is derived from an EMBL/GenBank/DDBJ whole genome shotgun (WGS) entry which is preliminary data.</text>
</comment>
<dbReference type="GO" id="GO:0008854">
    <property type="term" value="F:exodeoxyribonuclease V activity"/>
    <property type="evidence" value="ECO:0007669"/>
    <property type="project" value="UniProtKB-EC"/>
</dbReference>
<evidence type="ECO:0000256" key="5">
    <source>
        <dbReference type="ARBA" id="ARBA00022806"/>
    </source>
</evidence>
<comment type="function">
    <text evidence="10">A helicase/nuclease that prepares dsDNA breaks (DSB) for recombinational DNA repair. Binds to DSBs and unwinds DNA via a highly rapid and processive ATP-dependent bidirectional helicase activity. Unwinds dsDNA until it encounters a Chi (crossover hotspot instigator) sequence from the 3' direction. Cuts ssDNA a few nucleotides 3' to the Chi site. The properties and activities of the enzyme are changed at Chi. The Chi-altered holoenzyme produces a long 3'-ssDNA overhang and facilitates RecA-binding to the ssDNA for homologous DNA recombination and repair. Holoenzyme degrades any linearized DNA that is unable to undergo homologous recombination. In the holoenzyme this subunit recognizes the wild-type Chi sequence, and when added to isolated RecB increases its ATP-dependent helicase processivity.</text>
</comment>
<dbReference type="PANTHER" id="PTHR30591:SF1">
    <property type="entry name" value="RECBCD ENZYME SUBUNIT RECC"/>
    <property type="match status" value="1"/>
</dbReference>
<dbReference type="NCBIfam" id="TIGR01450">
    <property type="entry name" value="recC"/>
    <property type="match status" value="1"/>
</dbReference>
<dbReference type="Gene3D" id="3.40.50.10930">
    <property type="match status" value="1"/>
</dbReference>
<evidence type="ECO:0000256" key="9">
    <source>
        <dbReference type="ARBA" id="ARBA00023204"/>
    </source>
</evidence>
<accession>A0ABW8NM87</accession>
<evidence type="ECO:0000313" key="13">
    <source>
        <dbReference type="EMBL" id="MFK4754100.1"/>
    </source>
</evidence>
<evidence type="ECO:0000256" key="2">
    <source>
        <dbReference type="ARBA" id="ARBA00022741"/>
    </source>
</evidence>
<proteinExistence type="inferred from homology"/>
<keyword evidence="3 10" id="KW-0227">DNA damage</keyword>